<dbReference type="Gene3D" id="1.10.10.10">
    <property type="entry name" value="Winged helix-like DNA-binding domain superfamily/Winged helix DNA-binding domain"/>
    <property type="match status" value="1"/>
</dbReference>
<dbReference type="Gene3D" id="1.25.40.10">
    <property type="entry name" value="Tetratricopeptide repeat domain"/>
    <property type="match status" value="1"/>
</dbReference>
<evidence type="ECO:0000313" key="5">
    <source>
        <dbReference type="Proteomes" id="UP001519343"/>
    </source>
</evidence>
<keyword evidence="2" id="KW-0804">Transcription</keyword>
<evidence type="ECO:0000313" key="4">
    <source>
        <dbReference type="EMBL" id="MBP1933496.1"/>
    </source>
</evidence>
<gene>
    <name evidence="4" type="ORF">J2Z37_003509</name>
</gene>
<dbReference type="InterPro" id="IPR051677">
    <property type="entry name" value="AfsR-DnrI-RedD_regulator"/>
</dbReference>
<feature type="domain" description="Bacterial transcriptional activator" evidence="3">
    <location>
        <begin position="422"/>
        <end position="566"/>
    </location>
</feature>
<keyword evidence="1" id="KW-0805">Transcription regulation</keyword>
<dbReference type="RefSeq" id="WP_209811504.1">
    <property type="nucleotide sequence ID" value="NZ_JAGGKT010000011.1"/>
</dbReference>
<accession>A0ABS4GT84</accession>
<reference evidence="4 5" key="1">
    <citation type="submission" date="2021-03" db="EMBL/GenBank/DDBJ databases">
        <title>Genomic Encyclopedia of Type Strains, Phase IV (KMG-IV): sequencing the most valuable type-strain genomes for metagenomic binning, comparative biology and taxonomic classification.</title>
        <authorList>
            <person name="Goeker M."/>
        </authorList>
    </citation>
    <scope>NUCLEOTIDE SEQUENCE [LARGE SCALE GENOMIC DNA]</scope>
    <source>
        <strain evidence="4 5">DSM 24738</strain>
    </source>
</reference>
<sequence>MEEWYALYLNESLAPFQKYLQTKLNQYGIEGNDIGFARALSHLGCIEIYEANEFAVQIIHRQISDEYKEGILVGADPRILAGYARFLALHSVFHGQYSEAEAFYRAAKMYYQSLDFFEDEVLMLQEASYWYDLLTGNWEEAFAVLARLEQINQWKPNTFHLEIECLRFSLSVYQEGFTRELKMNLPNDCDLRVVFFVASRIKFLAGLLLETLNQEKAHHHFIEKIELSLLHIVSAFQRKEWSQVAKLFAENQGRIRLWKHPWYVQFIQYLNQFSLSEHAKDLSLLFDKTGDTFPWDRSFYKYISELSQSKQHVRKFSFSLFHHFSIQYGDAPLKISGWGRRKAPELLLCLLIQPDHQLSKEQMIELLFQTDDFLKASNHLHVIIHQLNRTFQKIMDSKVDDFKMVQVTQGVIHLDKEWLGEIDLKHYKELIEAGNKEWLQNPKEAVIIYEQARKIYHPTFLPEYLYIDWLNDYREELKGTFYQLMQKLIQYYQRKEDSSSVCFLYEELIAHNSEEEEHYQKYISYLLQIQEHSSAKHWYGLYKNMMKKEWGATPTYTLQQLAGEILK</sequence>
<organism evidence="4 5">
    <name type="scientific">Ammoniphilus resinae</name>
    <dbReference type="NCBI Taxonomy" id="861532"/>
    <lineage>
        <taxon>Bacteria</taxon>
        <taxon>Bacillati</taxon>
        <taxon>Bacillota</taxon>
        <taxon>Bacilli</taxon>
        <taxon>Bacillales</taxon>
        <taxon>Paenibacillaceae</taxon>
        <taxon>Aneurinibacillus group</taxon>
        <taxon>Ammoniphilus</taxon>
    </lineage>
</organism>
<proteinExistence type="predicted"/>
<dbReference type="SUPFAM" id="SSF46894">
    <property type="entry name" value="C-terminal effector domain of the bipartite response regulators"/>
    <property type="match status" value="1"/>
</dbReference>
<keyword evidence="5" id="KW-1185">Reference proteome</keyword>
<dbReference type="PANTHER" id="PTHR35807">
    <property type="entry name" value="TRANSCRIPTIONAL REGULATOR REDD-RELATED"/>
    <property type="match status" value="1"/>
</dbReference>
<name>A0ABS4GT84_9BACL</name>
<evidence type="ECO:0000256" key="2">
    <source>
        <dbReference type="ARBA" id="ARBA00023163"/>
    </source>
</evidence>
<comment type="caution">
    <text evidence="4">The sequence shown here is derived from an EMBL/GenBank/DDBJ whole genome shotgun (WGS) entry which is preliminary data.</text>
</comment>
<dbReference type="InterPro" id="IPR005158">
    <property type="entry name" value="BTAD"/>
</dbReference>
<evidence type="ECO:0000259" key="3">
    <source>
        <dbReference type="Pfam" id="PF03704"/>
    </source>
</evidence>
<dbReference type="InterPro" id="IPR016032">
    <property type="entry name" value="Sig_transdc_resp-reg_C-effctor"/>
</dbReference>
<evidence type="ECO:0000256" key="1">
    <source>
        <dbReference type="ARBA" id="ARBA00023015"/>
    </source>
</evidence>
<dbReference type="EMBL" id="JAGGKT010000011">
    <property type="protein sequence ID" value="MBP1933496.1"/>
    <property type="molecule type" value="Genomic_DNA"/>
</dbReference>
<dbReference type="Pfam" id="PF03704">
    <property type="entry name" value="BTAD"/>
    <property type="match status" value="1"/>
</dbReference>
<dbReference type="SUPFAM" id="SSF48452">
    <property type="entry name" value="TPR-like"/>
    <property type="match status" value="1"/>
</dbReference>
<dbReference type="Proteomes" id="UP001519343">
    <property type="component" value="Unassembled WGS sequence"/>
</dbReference>
<dbReference type="InterPro" id="IPR036388">
    <property type="entry name" value="WH-like_DNA-bd_sf"/>
</dbReference>
<dbReference type="InterPro" id="IPR011990">
    <property type="entry name" value="TPR-like_helical_dom_sf"/>
</dbReference>
<protein>
    <submittedName>
        <fullName evidence="4">Two-component SAPR family response regulator</fullName>
    </submittedName>
</protein>